<evidence type="ECO:0000256" key="12">
    <source>
        <dbReference type="ARBA" id="ARBA00023180"/>
    </source>
</evidence>
<dbReference type="InterPro" id="IPR007110">
    <property type="entry name" value="Ig-like_dom"/>
</dbReference>
<comment type="function">
    <text evidence="15">Neural cell adhesion molecule involved in the dynamics of cell adhesion and in the generation of transmembrane signals at tyrosine kinase receptors. During brain development, critical in multiple processes, including neuronal migration, axonal growth and fasciculation, and synaptogenesis. In the mature brain, plays a role in the dynamics of neuronal structure and function, including synaptic plasticity.</text>
</comment>
<organism evidence="21 22">
    <name type="scientific">Sparus aurata</name>
    <name type="common">Gilthead sea bream</name>
    <dbReference type="NCBI Taxonomy" id="8175"/>
    <lineage>
        <taxon>Eukaryota</taxon>
        <taxon>Metazoa</taxon>
        <taxon>Chordata</taxon>
        <taxon>Craniata</taxon>
        <taxon>Vertebrata</taxon>
        <taxon>Euteleostomi</taxon>
        <taxon>Actinopterygii</taxon>
        <taxon>Neopterygii</taxon>
        <taxon>Teleostei</taxon>
        <taxon>Neoteleostei</taxon>
        <taxon>Acanthomorphata</taxon>
        <taxon>Eupercaria</taxon>
        <taxon>Spariformes</taxon>
        <taxon>Sparidae</taxon>
        <taxon>Sparus</taxon>
    </lineage>
</organism>
<keyword evidence="14" id="KW-0393">Immunoglobulin domain</keyword>
<feature type="compositionally biased region" description="Basic and acidic residues" evidence="17">
    <location>
        <begin position="1245"/>
        <end position="1264"/>
    </location>
</feature>
<dbReference type="FunCoup" id="A0A671XM31">
    <property type="interactions" value="82"/>
</dbReference>
<evidence type="ECO:0000256" key="17">
    <source>
        <dbReference type="SAM" id="MobiDB-lite"/>
    </source>
</evidence>
<dbReference type="PROSITE" id="PS50835">
    <property type="entry name" value="IG_LIKE"/>
    <property type="match status" value="6"/>
</dbReference>
<dbReference type="InParanoid" id="A0A671XM31"/>
<dbReference type="FunFam" id="2.60.40.10:FF:000028">
    <property type="entry name" value="Neuronal cell adhesion molecule"/>
    <property type="match status" value="1"/>
</dbReference>
<evidence type="ECO:0000313" key="21">
    <source>
        <dbReference type="Ensembl" id="ENSSAUP00010049870.1"/>
    </source>
</evidence>
<evidence type="ECO:0000313" key="22">
    <source>
        <dbReference type="Proteomes" id="UP000472265"/>
    </source>
</evidence>
<feature type="compositionally biased region" description="Polar residues" evidence="17">
    <location>
        <begin position="1328"/>
        <end position="1350"/>
    </location>
</feature>
<dbReference type="CDD" id="cd00063">
    <property type="entry name" value="FN3"/>
    <property type="match status" value="5"/>
</dbReference>
<dbReference type="GO" id="GO:0005886">
    <property type="term" value="C:plasma membrane"/>
    <property type="evidence" value="ECO:0007669"/>
    <property type="project" value="UniProtKB-SubCell"/>
</dbReference>
<keyword evidence="8" id="KW-0130">Cell adhesion</keyword>
<keyword evidence="12" id="KW-0325">Glycoprotein</keyword>
<evidence type="ECO:0000259" key="20">
    <source>
        <dbReference type="PROSITE" id="PS50853"/>
    </source>
</evidence>
<feature type="region of interest" description="Disordered" evidence="17">
    <location>
        <begin position="1313"/>
        <end position="1350"/>
    </location>
</feature>
<comment type="subcellular location">
    <subcellularLocation>
        <location evidence="1">Cell membrane</location>
        <topology evidence="1">Single-pass type I membrane protein</topology>
    </subcellularLocation>
    <subcellularLocation>
        <location evidence="2">Cell projection</location>
        <location evidence="2">Growth cone</location>
    </subcellularLocation>
</comment>
<dbReference type="GO" id="GO:0007420">
    <property type="term" value="P:brain development"/>
    <property type="evidence" value="ECO:0007669"/>
    <property type="project" value="TreeGrafter"/>
</dbReference>
<dbReference type="GO" id="GO:0098632">
    <property type="term" value="F:cell-cell adhesion mediator activity"/>
    <property type="evidence" value="ECO:0007669"/>
    <property type="project" value="TreeGrafter"/>
</dbReference>
<feature type="domain" description="Fibronectin type-III" evidence="20">
    <location>
        <begin position="1014"/>
        <end position="1108"/>
    </location>
</feature>
<feature type="domain" description="Ig-like" evidence="19">
    <location>
        <begin position="124"/>
        <end position="219"/>
    </location>
</feature>
<dbReference type="InterPro" id="IPR013783">
    <property type="entry name" value="Ig-like_fold"/>
</dbReference>
<feature type="region of interest" description="Disordered" evidence="17">
    <location>
        <begin position="784"/>
        <end position="816"/>
    </location>
</feature>
<name>A0A671XM31_SPAAU</name>
<accession>A0A671XM31</accession>
<feature type="domain" description="Ig-like" evidence="19">
    <location>
        <begin position="225"/>
        <end position="316"/>
    </location>
</feature>
<dbReference type="GO" id="GO:0030426">
    <property type="term" value="C:growth cone"/>
    <property type="evidence" value="ECO:0007669"/>
    <property type="project" value="UniProtKB-SubCell"/>
</dbReference>
<dbReference type="Pfam" id="PF13882">
    <property type="entry name" value="Bravo_FIGEY"/>
    <property type="match status" value="1"/>
</dbReference>
<dbReference type="PANTHER" id="PTHR44170">
    <property type="entry name" value="PROTEIN SIDEKICK"/>
    <property type="match status" value="1"/>
</dbReference>
<evidence type="ECO:0000256" key="5">
    <source>
        <dbReference type="ARBA" id="ARBA00022692"/>
    </source>
</evidence>
<dbReference type="FunFam" id="2.60.40.10:FF:000347">
    <property type="entry name" value="Neuronal cell adhesion molecule"/>
    <property type="match status" value="1"/>
</dbReference>
<dbReference type="GeneTree" id="ENSGT00940000157506"/>
<dbReference type="Pfam" id="PF07679">
    <property type="entry name" value="I-set"/>
    <property type="match status" value="3"/>
</dbReference>
<evidence type="ECO:0000256" key="4">
    <source>
        <dbReference type="ARBA" id="ARBA00022475"/>
    </source>
</evidence>
<dbReference type="SMART" id="SM00409">
    <property type="entry name" value="IG"/>
    <property type="match status" value="6"/>
</dbReference>
<dbReference type="Gene3D" id="2.60.40.10">
    <property type="entry name" value="Immunoglobulins"/>
    <property type="match status" value="11"/>
</dbReference>
<dbReference type="Pfam" id="PF00041">
    <property type="entry name" value="fn3"/>
    <property type="match status" value="5"/>
</dbReference>
<feature type="domain" description="Ig-like" evidence="19">
    <location>
        <begin position="607"/>
        <end position="698"/>
    </location>
</feature>
<evidence type="ECO:0000256" key="9">
    <source>
        <dbReference type="ARBA" id="ARBA00022989"/>
    </source>
</evidence>
<protein>
    <recommendedName>
        <fullName evidence="16">Neural cell adhesion molecule L1</fullName>
    </recommendedName>
</protein>
<feature type="compositionally biased region" description="Basic and acidic residues" evidence="17">
    <location>
        <begin position="784"/>
        <end position="793"/>
    </location>
</feature>
<evidence type="ECO:0000256" key="14">
    <source>
        <dbReference type="ARBA" id="ARBA00023319"/>
    </source>
</evidence>
<keyword evidence="10 18" id="KW-0472">Membrane</keyword>
<feature type="domain" description="Fibronectin type-III" evidence="20">
    <location>
        <begin position="805"/>
        <end position="899"/>
    </location>
</feature>
<dbReference type="PROSITE" id="PS50853">
    <property type="entry name" value="FN3"/>
    <property type="match status" value="5"/>
</dbReference>
<evidence type="ECO:0000256" key="3">
    <source>
        <dbReference type="ARBA" id="ARBA00008588"/>
    </source>
</evidence>
<feature type="domain" description="Ig-like" evidence="19">
    <location>
        <begin position="517"/>
        <end position="599"/>
    </location>
</feature>
<evidence type="ECO:0000256" key="2">
    <source>
        <dbReference type="ARBA" id="ARBA00004624"/>
    </source>
</evidence>
<evidence type="ECO:0000256" key="13">
    <source>
        <dbReference type="ARBA" id="ARBA00023273"/>
    </source>
</evidence>
<dbReference type="FunFam" id="2.60.40.10:FF:000367">
    <property type="entry name" value="Neural cell adhesion molecule L1-like protein"/>
    <property type="match status" value="1"/>
</dbReference>
<dbReference type="FunFam" id="2.60.40.10:FF:000005">
    <property type="entry name" value="Neuronal cell adhesion molecule"/>
    <property type="match status" value="1"/>
</dbReference>
<evidence type="ECO:0000256" key="1">
    <source>
        <dbReference type="ARBA" id="ARBA00004251"/>
    </source>
</evidence>
<evidence type="ECO:0000256" key="7">
    <source>
        <dbReference type="ARBA" id="ARBA00022737"/>
    </source>
</evidence>
<evidence type="ECO:0000256" key="6">
    <source>
        <dbReference type="ARBA" id="ARBA00022729"/>
    </source>
</evidence>
<reference evidence="21" key="1">
    <citation type="submission" date="2021-04" db="EMBL/GenBank/DDBJ databases">
        <authorList>
            <consortium name="Wellcome Sanger Institute Data Sharing"/>
        </authorList>
    </citation>
    <scope>NUCLEOTIDE SEQUENCE [LARGE SCALE GENOMIC DNA]</scope>
</reference>
<proteinExistence type="inferred from homology"/>
<keyword evidence="22" id="KW-1185">Reference proteome</keyword>
<keyword evidence="4" id="KW-1003">Cell membrane</keyword>
<dbReference type="InterPro" id="IPR013098">
    <property type="entry name" value="Ig_I-set"/>
</dbReference>
<evidence type="ECO:0000256" key="15">
    <source>
        <dbReference type="ARBA" id="ARBA00060042"/>
    </source>
</evidence>
<dbReference type="PANTHER" id="PTHR44170:SF36">
    <property type="entry name" value="L1 CELL ADHESION MOLECULE"/>
    <property type="match status" value="1"/>
</dbReference>
<keyword evidence="5 18" id="KW-0812">Transmembrane</keyword>
<dbReference type="SUPFAM" id="SSF49265">
    <property type="entry name" value="Fibronectin type III"/>
    <property type="match status" value="3"/>
</dbReference>
<feature type="region of interest" description="Disordered" evidence="17">
    <location>
        <begin position="1244"/>
        <end position="1264"/>
    </location>
</feature>
<dbReference type="InterPro" id="IPR003599">
    <property type="entry name" value="Ig_sub"/>
</dbReference>
<dbReference type="InterPro" id="IPR026966">
    <property type="entry name" value="Neurofascin/L1/NrCAM_C"/>
</dbReference>
<dbReference type="FunFam" id="2.60.40.10:FF:002563">
    <property type="entry name" value="Neural cell adhesion molecule L1"/>
    <property type="match status" value="1"/>
</dbReference>
<dbReference type="Ensembl" id="ENSSAUT00010052466.1">
    <property type="protein sequence ID" value="ENSSAUP00010049870.1"/>
    <property type="gene ID" value="ENSSAUG00010020181.1"/>
</dbReference>
<keyword evidence="11" id="KW-1015">Disulfide bond</keyword>
<reference evidence="21" key="2">
    <citation type="submission" date="2025-08" db="UniProtKB">
        <authorList>
            <consortium name="Ensembl"/>
        </authorList>
    </citation>
    <scope>IDENTIFICATION</scope>
</reference>
<keyword evidence="7" id="KW-0677">Repeat</keyword>
<gene>
    <name evidence="21" type="primary">l1cama</name>
</gene>
<evidence type="ECO:0000256" key="16">
    <source>
        <dbReference type="ARBA" id="ARBA00074488"/>
    </source>
</evidence>
<evidence type="ECO:0000256" key="11">
    <source>
        <dbReference type="ARBA" id="ARBA00023157"/>
    </source>
</evidence>
<dbReference type="SMART" id="SM00408">
    <property type="entry name" value="IGc2"/>
    <property type="match status" value="5"/>
</dbReference>
<dbReference type="FunFam" id="2.60.40.10:FF:000078">
    <property type="entry name" value="Neuronal cell adhesion molecule"/>
    <property type="match status" value="1"/>
</dbReference>
<dbReference type="Proteomes" id="UP000472265">
    <property type="component" value="Chromosome 7"/>
</dbReference>
<feature type="transmembrane region" description="Helical" evidence="18">
    <location>
        <begin position="1215"/>
        <end position="1236"/>
    </location>
</feature>
<evidence type="ECO:0000256" key="18">
    <source>
        <dbReference type="SAM" id="Phobius"/>
    </source>
</evidence>
<keyword evidence="9 18" id="KW-1133">Transmembrane helix</keyword>
<feature type="domain" description="Fibronectin type-III" evidence="20">
    <location>
        <begin position="705"/>
        <end position="800"/>
    </location>
</feature>
<comment type="similarity">
    <text evidence="3">Belongs to the immunoglobulin superfamily. L1/neurofascin/NgCAM family.</text>
</comment>
<dbReference type="InterPro" id="IPR036116">
    <property type="entry name" value="FN3_sf"/>
</dbReference>
<evidence type="ECO:0000259" key="19">
    <source>
        <dbReference type="PROSITE" id="PS50835"/>
    </source>
</evidence>
<keyword evidence="13" id="KW-0966">Cell projection</keyword>
<dbReference type="FunFam" id="2.60.40.10:FF:000057">
    <property type="entry name" value="neural cell adhesion molecule L1"/>
    <property type="match status" value="1"/>
</dbReference>
<dbReference type="SUPFAM" id="SSF48726">
    <property type="entry name" value="Immunoglobulin"/>
    <property type="match status" value="6"/>
</dbReference>
<evidence type="ECO:0000256" key="10">
    <source>
        <dbReference type="ARBA" id="ARBA00023136"/>
    </source>
</evidence>
<dbReference type="InterPro" id="IPR003961">
    <property type="entry name" value="FN3_dom"/>
</dbReference>
<dbReference type="SMART" id="SM00060">
    <property type="entry name" value="FN3"/>
    <property type="match status" value="5"/>
</dbReference>
<feature type="domain" description="Fibronectin type-III" evidence="20">
    <location>
        <begin position="904"/>
        <end position="1010"/>
    </location>
</feature>
<reference evidence="21" key="3">
    <citation type="submission" date="2025-09" db="UniProtKB">
        <authorList>
            <consortium name="Ensembl"/>
        </authorList>
    </citation>
    <scope>IDENTIFICATION</scope>
</reference>
<feature type="domain" description="Fibronectin type-III" evidence="20">
    <location>
        <begin position="1110"/>
        <end position="1209"/>
    </location>
</feature>
<dbReference type="OMA" id="GARTIIQ"/>
<feature type="region of interest" description="Disordered" evidence="17">
    <location>
        <begin position="321"/>
        <end position="341"/>
    </location>
</feature>
<dbReference type="GO" id="GO:0007411">
    <property type="term" value="P:axon guidance"/>
    <property type="evidence" value="ECO:0007669"/>
    <property type="project" value="TreeGrafter"/>
</dbReference>
<dbReference type="Pfam" id="PF13927">
    <property type="entry name" value="Ig_3"/>
    <property type="match status" value="2"/>
</dbReference>
<evidence type="ECO:0000256" key="8">
    <source>
        <dbReference type="ARBA" id="ARBA00022889"/>
    </source>
</evidence>
<keyword evidence="6" id="KW-0732">Signal</keyword>
<feature type="domain" description="Ig-like" evidence="19">
    <location>
        <begin position="424"/>
        <end position="512"/>
    </location>
</feature>
<dbReference type="InterPro" id="IPR003598">
    <property type="entry name" value="Ig_sub2"/>
</dbReference>
<feature type="domain" description="Ig-like" evidence="19">
    <location>
        <begin position="331"/>
        <end position="419"/>
    </location>
</feature>
<dbReference type="InterPro" id="IPR036179">
    <property type="entry name" value="Ig-like_dom_sf"/>
</dbReference>
<sequence>MTWAIKHAKKSNTLVQYSQIPACRFLLVCYRGFALWLLWTVVTEKEKPLLAVITFSPFEIPASFPRRLVPVSQSHQESCAVYLFCTNSPFYIMPYQFPLISTHFLLAQACFLTLCLVLAVKRPPVITTQPESVTVFSVEDLVMRCEANGNPSPTFRWTKDGQEFDPSSDPELNVSEDTGSSAFFTLSNTVDTLKQYQGKYVCYASNELGTAVSNEAILNTDGKTPPSQQKEKKVSVKAEEGNSIVLKCNPPQSSMQPIIHWMDWRLHHIELSDRVVVGKDGNLYFAHLTIGDSRNDYTCNVQYLATRTILAKEPITLNVSPSNSVLRNRRPHMMRPTGSHSSYHALRGQTIELECIVQGLPTPKVSWLRKDGELSETRTAKDMFDRRLRFSNISESDGGEYQCIAENSQGKATHTYIVTVEAAPYWTNEPVSQLYAPGETVKLDCKADGIPTPIISWTMNGITLSATDKDPRRSLTAGRSLILKDVNFGDTAIYQCQASNKHGTILVNANVFVIELPAQIMTEDMNMYTFTEGSKASLDCETFGSPKPKVIWESASLTPLLADPRVNLLTNGVLEISNITHDDEGRYTCSVQNSTLSISAELEVLNRTVILSPPQALKVQPGNTAAFTCLSLSDPKLGSPLIQWRKNDQKLFESHSDAKYTFAGPDLIIANVDESDEGMYTCQVITKLDMAEASNTLTLCDRPDPPALLQITDAKLRAVTLSWTPGDDHNSAVLEYVVEFEDQGSKERGWEELKRVSGNKKGASLPLWPYMSYRFRVIAINDVGKSDPSKPSETHNTLAEAPDSNPEDVRSESTDPDTLVITWEEMDKRDFNGPNFRYRVLWRRVVGSGPNWHTNYTTAPSFTVSDIGNFSAFEIKVQAVNEIGDGPEPDPFIGYSGEDVPLEAPMDVGVVLINSTTIRVTWAAVDKETVRGHLLGYKIYLTRTGSRAHHRNRRAREPESTVVVETGANEEQKVITDLRPYSHYALAVTVFNSKGEGPPSETLSFKTQEGVPGPPMSLMLDSPSETEMTLVWTPPGEPNGVLIGYLLQYQQSDDDSPMQVETIDDPIVTHLTLKGLDRHSHYRFYLRGRTAAGDGEPIKREGATTLDGAPPANISLSVGENSVNLSWVAKKRHRNVSFQVHYLKKDAHHGNNDSKWKMTEKVNSSQSFYQLQGLTPGSHYHLRFTYNNNTFWDTNIKTDGTGVTEMQPSFATQGWFIGVVSAVVLLLLILLILCFIKRSKGGKYSVKDKEEGPMDSEARPMKDETFGEYSDLEEKRTASLPSLGEESKLCSEDNLDFNGSSAITTELNLDESLASQFSRPSEGPGDNSPLNPTTITPATNGMPNSVTILD</sequence>